<evidence type="ECO:0000313" key="1">
    <source>
        <dbReference type="EMBL" id="KYO32037.1"/>
    </source>
</evidence>
<comment type="caution">
    <text evidence="1">The sequence shown here is derived from an EMBL/GenBank/DDBJ whole genome shotgun (WGS) entry which is preliminary data.</text>
</comment>
<proteinExistence type="predicted"/>
<accession>A0A151N5Q9</accession>
<name>A0A151N5Q9_ALLMI</name>
<dbReference type="AlphaFoldDB" id="A0A151N5Q9"/>
<dbReference type="Proteomes" id="UP000050525">
    <property type="component" value="Unassembled WGS sequence"/>
</dbReference>
<reference evidence="1 2" key="1">
    <citation type="journal article" date="2012" name="Genome Biol.">
        <title>Sequencing three crocodilian genomes to illuminate the evolution of archosaurs and amniotes.</title>
        <authorList>
            <person name="St John J.A."/>
            <person name="Braun E.L."/>
            <person name="Isberg S.R."/>
            <person name="Miles L.G."/>
            <person name="Chong A.Y."/>
            <person name="Gongora J."/>
            <person name="Dalzell P."/>
            <person name="Moran C."/>
            <person name="Bed'hom B."/>
            <person name="Abzhanov A."/>
            <person name="Burgess S.C."/>
            <person name="Cooksey A.M."/>
            <person name="Castoe T.A."/>
            <person name="Crawford N.G."/>
            <person name="Densmore L.D."/>
            <person name="Drew J.C."/>
            <person name="Edwards S.V."/>
            <person name="Faircloth B.C."/>
            <person name="Fujita M.K."/>
            <person name="Greenwold M.J."/>
            <person name="Hoffmann F.G."/>
            <person name="Howard J.M."/>
            <person name="Iguchi T."/>
            <person name="Janes D.E."/>
            <person name="Khan S.Y."/>
            <person name="Kohno S."/>
            <person name="de Koning A.J."/>
            <person name="Lance S.L."/>
            <person name="McCarthy F.M."/>
            <person name="McCormack J.E."/>
            <person name="Merchant M.E."/>
            <person name="Peterson D.G."/>
            <person name="Pollock D.D."/>
            <person name="Pourmand N."/>
            <person name="Raney B.J."/>
            <person name="Roessler K.A."/>
            <person name="Sanford J.R."/>
            <person name="Sawyer R.H."/>
            <person name="Schmidt C.J."/>
            <person name="Triplett E.W."/>
            <person name="Tuberville T.D."/>
            <person name="Venegas-Anaya M."/>
            <person name="Howard J.T."/>
            <person name="Jarvis E.D."/>
            <person name="Guillette L.J.Jr."/>
            <person name="Glenn T.C."/>
            <person name="Green R.E."/>
            <person name="Ray D.A."/>
        </authorList>
    </citation>
    <scope>NUCLEOTIDE SEQUENCE [LARGE SCALE GENOMIC DNA]</scope>
    <source>
        <strain evidence="1">KSC_2009_1</strain>
    </source>
</reference>
<organism evidence="1 2">
    <name type="scientific">Alligator mississippiensis</name>
    <name type="common">American alligator</name>
    <dbReference type="NCBI Taxonomy" id="8496"/>
    <lineage>
        <taxon>Eukaryota</taxon>
        <taxon>Metazoa</taxon>
        <taxon>Chordata</taxon>
        <taxon>Craniata</taxon>
        <taxon>Vertebrata</taxon>
        <taxon>Euteleostomi</taxon>
        <taxon>Archelosauria</taxon>
        <taxon>Archosauria</taxon>
        <taxon>Crocodylia</taxon>
        <taxon>Alligatoridae</taxon>
        <taxon>Alligatorinae</taxon>
        <taxon>Alligator</taxon>
    </lineage>
</organism>
<protein>
    <submittedName>
        <fullName evidence="1">Uncharacterized protein</fullName>
    </submittedName>
</protein>
<sequence>MSSRDGAGVPVNSQQDDICLKDVENTAKAAVFSSSFINNYGSQELAGWLVSIWCQEERDMSFGYHLDHL</sequence>
<keyword evidence="2" id="KW-1185">Reference proteome</keyword>
<dbReference type="EMBL" id="AKHW03004004">
    <property type="protein sequence ID" value="KYO32037.1"/>
    <property type="molecule type" value="Genomic_DNA"/>
</dbReference>
<evidence type="ECO:0000313" key="2">
    <source>
        <dbReference type="Proteomes" id="UP000050525"/>
    </source>
</evidence>
<gene>
    <name evidence="1" type="ORF">Y1Q_0007061</name>
</gene>